<reference evidence="1 2" key="1">
    <citation type="submission" date="2015-07" db="EMBL/GenBank/DDBJ databases">
        <authorList>
            <consortium name="Pathogen Informatics"/>
        </authorList>
    </citation>
    <scope>NUCLEOTIDE SEQUENCE [LARGE SCALE GENOMIC DNA]</scope>
    <source>
        <strain evidence="1 2">A316</strain>
    </source>
</reference>
<accession>A0A655SZ42</accession>
<dbReference type="Proteomes" id="UP000041770">
    <property type="component" value="Unassembled WGS sequence"/>
</dbReference>
<dbReference type="EMBL" id="CWQY01000010">
    <property type="protein sequence ID" value="CSC62157.1"/>
    <property type="molecule type" value="Genomic_DNA"/>
</dbReference>
<evidence type="ECO:0000313" key="1">
    <source>
        <dbReference type="EMBL" id="CSC62157.1"/>
    </source>
</evidence>
<name>A0A655SZ42_VIBCL</name>
<sequence length="60" mass="6873">MVAKPLFKLMPQSMTATQVVHWSIPKVNWSASIPPLFNKPPISKLTGFRLRFPTLWPVKL</sequence>
<protein>
    <submittedName>
        <fullName evidence="1">Uncharacterized protein</fullName>
    </submittedName>
</protein>
<organism evidence="1 2">
    <name type="scientific">Vibrio cholerae</name>
    <dbReference type="NCBI Taxonomy" id="666"/>
    <lineage>
        <taxon>Bacteria</taxon>
        <taxon>Pseudomonadati</taxon>
        <taxon>Pseudomonadota</taxon>
        <taxon>Gammaproteobacteria</taxon>
        <taxon>Vibrionales</taxon>
        <taxon>Vibrionaceae</taxon>
        <taxon>Vibrio</taxon>
    </lineage>
</organism>
<gene>
    <name evidence="1" type="ORF">ERS013200_01833</name>
</gene>
<dbReference type="AlphaFoldDB" id="A0A655SZ42"/>
<proteinExistence type="predicted"/>
<evidence type="ECO:0000313" key="2">
    <source>
        <dbReference type="Proteomes" id="UP000041770"/>
    </source>
</evidence>